<protein>
    <submittedName>
        <fullName evidence="5">TRAP-type C4-dicarboxylate transport system, substrate-binding protein</fullName>
    </submittedName>
</protein>
<evidence type="ECO:0000313" key="6">
    <source>
        <dbReference type="Proteomes" id="UP000192330"/>
    </source>
</evidence>
<dbReference type="NCBIfam" id="NF037995">
    <property type="entry name" value="TRAP_S1"/>
    <property type="match status" value="1"/>
</dbReference>
<feature type="chain" id="PRO_5012687089" evidence="4">
    <location>
        <begin position="24"/>
        <end position="320"/>
    </location>
</feature>
<sequence>MSFKAIAAIASVVSLSAVSSAYADRTVRLNYYLGPQHIYATSAVEPFAKELTERSNGELTVETYPSEQLGKAADSVRILQSGIADIGWVTFTYHAQEMPATQIVNLPMGLDGTTAAATMWRATQSPGIIKEEWDRLGLVPLMILANPAYEVHSTDKPLPDFASLEGLKLRSPGAAYVETIKRIGAIPYEVATPDQYEALQRGLIDSSIFSFASWGSFKINELLNHTTTGLNVVTTGLGVVTTKEFMDSLTEEEQALLVELGQKYSKIGTEAAAQRNIDALQQYKADGLQIYEWADEDKCLTSAPMGQIWRFEQRRVSGSS</sequence>
<keyword evidence="6" id="KW-1185">Reference proteome</keyword>
<feature type="signal peptide" evidence="4">
    <location>
        <begin position="1"/>
        <end position="23"/>
    </location>
</feature>
<organism evidence="5 6">
    <name type="scientific">Primorskyibacter flagellatus</name>
    <dbReference type="NCBI Taxonomy" id="1387277"/>
    <lineage>
        <taxon>Bacteria</taxon>
        <taxon>Pseudomonadati</taxon>
        <taxon>Pseudomonadota</taxon>
        <taxon>Alphaproteobacteria</taxon>
        <taxon>Rhodobacterales</taxon>
        <taxon>Roseobacteraceae</taxon>
        <taxon>Primorskyibacter</taxon>
    </lineage>
</organism>
<accession>A0A1W2DWT2</accession>
<comment type="subcellular location">
    <subcellularLocation>
        <location evidence="1">Periplasm</location>
    </subcellularLocation>
</comment>
<dbReference type="GO" id="GO:0055085">
    <property type="term" value="P:transmembrane transport"/>
    <property type="evidence" value="ECO:0007669"/>
    <property type="project" value="InterPro"/>
</dbReference>
<dbReference type="AlphaFoldDB" id="A0A1W2DWT2"/>
<dbReference type="InterPro" id="IPR018389">
    <property type="entry name" value="DctP_fam"/>
</dbReference>
<dbReference type="Pfam" id="PF03480">
    <property type="entry name" value="DctP"/>
    <property type="match status" value="1"/>
</dbReference>
<dbReference type="EMBL" id="FWYD01000018">
    <property type="protein sequence ID" value="SMD01582.1"/>
    <property type="molecule type" value="Genomic_DNA"/>
</dbReference>
<keyword evidence="3" id="KW-0574">Periplasm</keyword>
<proteinExistence type="predicted"/>
<gene>
    <name evidence="5" type="ORF">SAMN06295998_11870</name>
</gene>
<keyword evidence="2 4" id="KW-0732">Signal</keyword>
<dbReference type="Proteomes" id="UP000192330">
    <property type="component" value="Unassembled WGS sequence"/>
</dbReference>
<evidence type="ECO:0000256" key="4">
    <source>
        <dbReference type="SAM" id="SignalP"/>
    </source>
</evidence>
<dbReference type="InterPro" id="IPR038404">
    <property type="entry name" value="TRAP_DctP_sf"/>
</dbReference>
<dbReference type="GO" id="GO:0042597">
    <property type="term" value="C:periplasmic space"/>
    <property type="evidence" value="ECO:0007669"/>
    <property type="project" value="UniProtKB-SubCell"/>
</dbReference>
<dbReference type="Gene3D" id="3.40.190.170">
    <property type="entry name" value="Bacterial extracellular solute-binding protein, family 7"/>
    <property type="match status" value="1"/>
</dbReference>
<name>A0A1W2DWT2_9RHOB</name>
<dbReference type="STRING" id="1387277.SAMN06295998_11870"/>
<dbReference type="RefSeq" id="WP_179141522.1">
    <property type="nucleotide sequence ID" value="NZ_FWYD01000018.1"/>
</dbReference>
<evidence type="ECO:0000313" key="5">
    <source>
        <dbReference type="EMBL" id="SMD01582.1"/>
    </source>
</evidence>
<evidence type="ECO:0000256" key="1">
    <source>
        <dbReference type="ARBA" id="ARBA00004418"/>
    </source>
</evidence>
<evidence type="ECO:0000256" key="3">
    <source>
        <dbReference type="ARBA" id="ARBA00022764"/>
    </source>
</evidence>
<dbReference type="PANTHER" id="PTHR33376:SF15">
    <property type="entry name" value="BLL6794 PROTEIN"/>
    <property type="match status" value="1"/>
</dbReference>
<reference evidence="5 6" key="1">
    <citation type="submission" date="2017-04" db="EMBL/GenBank/DDBJ databases">
        <authorList>
            <person name="Afonso C.L."/>
            <person name="Miller P.J."/>
            <person name="Scott M.A."/>
            <person name="Spackman E."/>
            <person name="Goraichik I."/>
            <person name="Dimitrov K.M."/>
            <person name="Suarez D.L."/>
            <person name="Swayne D.E."/>
        </authorList>
    </citation>
    <scope>NUCLEOTIDE SEQUENCE [LARGE SCALE GENOMIC DNA]</scope>
    <source>
        <strain evidence="5 6">CGMCC 1.12644</strain>
    </source>
</reference>
<dbReference type="PANTHER" id="PTHR33376">
    <property type="match status" value="1"/>
</dbReference>
<evidence type="ECO:0000256" key="2">
    <source>
        <dbReference type="ARBA" id="ARBA00022729"/>
    </source>
</evidence>